<organism evidence="1 2">
    <name type="scientific">Pseudonocardia dioxanivorans (strain ATCC 55486 / DSM 44775 / JCM 13855 / CB1190)</name>
    <dbReference type="NCBI Taxonomy" id="675635"/>
    <lineage>
        <taxon>Bacteria</taxon>
        <taxon>Bacillati</taxon>
        <taxon>Actinomycetota</taxon>
        <taxon>Actinomycetes</taxon>
        <taxon>Pseudonocardiales</taxon>
        <taxon>Pseudonocardiaceae</taxon>
        <taxon>Pseudonocardia</taxon>
    </lineage>
</organism>
<sequence length="323" mass="35976">MLKVHFLNVGHGDCTFVELPSGRLMMVDINNSKSLPEEDIEALAESKFLSKAAFELNLAATPAGVRSWEDYYESLLVDPVDYHRDNLRSQEIFRYIQTHPDLDHMSGLHRFFSQEKVALLNFWDTSNQKSLDTTDFTNAPYDALDWTTYQLLRLGHGPDDSTHVVINAYAGDLRDYWAQDGIEILSPTPDIVDTCNSSDSYNNISFVLRLSYAGRSIILPGDAEGLAWKSMLSSFPDSLPCDVLKASHHGRESGYDYDAVAAMSPSAVICSVGKKPSTDASDEYASHGAKVFSTRYHGTITVTINAYGEIWIDDRNGARLLTL</sequence>
<proteinExistence type="predicted"/>
<evidence type="ECO:0000313" key="1">
    <source>
        <dbReference type="EMBL" id="AEA27654.1"/>
    </source>
</evidence>
<protein>
    <submittedName>
        <fullName evidence="1">Hydrolase</fullName>
    </submittedName>
</protein>
<dbReference type="SUPFAM" id="SSF56281">
    <property type="entry name" value="Metallo-hydrolase/oxidoreductase"/>
    <property type="match status" value="1"/>
</dbReference>
<gene>
    <name evidence="1" type="ordered locus">Psed_5524</name>
</gene>
<dbReference type="HOGENOM" id="CLU_069139_0_0_11"/>
<dbReference type="EMBL" id="CP002593">
    <property type="protein sequence ID" value="AEA27654.1"/>
    <property type="molecule type" value="Genomic_DNA"/>
</dbReference>
<dbReference type="InterPro" id="IPR052159">
    <property type="entry name" value="Competence_DNA_uptake"/>
</dbReference>
<keyword evidence="2" id="KW-1185">Reference proteome</keyword>
<dbReference type="GO" id="GO:0016787">
    <property type="term" value="F:hydrolase activity"/>
    <property type="evidence" value="ECO:0007669"/>
    <property type="project" value="UniProtKB-KW"/>
</dbReference>
<dbReference type="Proteomes" id="UP000007809">
    <property type="component" value="Chromosome"/>
</dbReference>
<name>F4CYS9_PSEUX</name>
<dbReference type="Gene3D" id="3.60.15.10">
    <property type="entry name" value="Ribonuclease Z/Hydroxyacylglutathione hydrolase-like"/>
    <property type="match status" value="1"/>
</dbReference>
<reference evidence="1 2" key="1">
    <citation type="journal article" date="2011" name="J. Bacteriol.">
        <title>Genome sequence of the 1,4-dioxane-degrading Pseudonocardia dioxanivorans strain CB1190.</title>
        <authorList>
            <person name="Sales C.M."/>
            <person name="Mahendra S."/>
            <person name="Grostern A."/>
            <person name="Parales R.E."/>
            <person name="Goodwin L.A."/>
            <person name="Woyke T."/>
            <person name="Nolan M."/>
            <person name="Lapidus A."/>
            <person name="Chertkov O."/>
            <person name="Ovchinnikova G."/>
            <person name="Sczyrba A."/>
            <person name="Alvarez-Cohen L."/>
        </authorList>
    </citation>
    <scope>NUCLEOTIDE SEQUENCE [LARGE SCALE GENOMIC DNA]</scope>
    <source>
        <strain evidence="2">ATCC 55486 / DSM 44775 / JCM 13855 / CB1190</strain>
    </source>
</reference>
<dbReference type="eggNOG" id="COG2333">
    <property type="taxonomic scope" value="Bacteria"/>
</dbReference>
<dbReference type="STRING" id="675635.Psed_5524"/>
<dbReference type="PANTHER" id="PTHR30619">
    <property type="entry name" value="DNA INTERNALIZATION/COMPETENCE PROTEIN COMEC/REC2"/>
    <property type="match status" value="1"/>
</dbReference>
<dbReference type="KEGG" id="pdx:Psed_5524"/>
<accession>F4CYS9</accession>
<dbReference type="AlphaFoldDB" id="F4CYS9"/>
<dbReference type="InterPro" id="IPR036866">
    <property type="entry name" value="RibonucZ/Hydroxyglut_hydro"/>
</dbReference>
<dbReference type="PANTHER" id="PTHR30619:SF1">
    <property type="entry name" value="RECOMBINATION PROTEIN 2"/>
    <property type="match status" value="1"/>
</dbReference>
<evidence type="ECO:0000313" key="2">
    <source>
        <dbReference type="Proteomes" id="UP000007809"/>
    </source>
</evidence>
<keyword evidence="1" id="KW-0378">Hydrolase</keyword>